<protein>
    <submittedName>
        <fullName evidence="2">Uncharacterized protein</fullName>
    </submittedName>
</protein>
<keyword evidence="3" id="KW-1185">Reference proteome</keyword>
<dbReference type="EMBL" id="NBSK02000009">
    <property type="protein sequence ID" value="KAJ0185792.1"/>
    <property type="molecule type" value="Genomic_DNA"/>
</dbReference>
<proteinExistence type="predicted"/>
<organism evidence="2 3">
    <name type="scientific">Lactuca sativa</name>
    <name type="common">Garden lettuce</name>
    <dbReference type="NCBI Taxonomy" id="4236"/>
    <lineage>
        <taxon>Eukaryota</taxon>
        <taxon>Viridiplantae</taxon>
        <taxon>Streptophyta</taxon>
        <taxon>Embryophyta</taxon>
        <taxon>Tracheophyta</taxon>
        <taxon>Spermatophyta</taxon>
        <taxon>Magnoliopsida</taxon>
        <taxon>eudicotyledons</taxon>
        <taxon>Gunneridae</taxon>
        <taxon>Pentapetalae</taxon>
        <taxon>asterids</taxon>
        <taxon>campanulids</taxon>
        <taxon>Asterales</taxon>
        <taxon>Asteraceae</taxon>
        <taxon>Cichorioideae</taxon>
        <taxon>Cichorieae</taxon>
        <taxon>Lactucinae</taxon>
        <taxon>Lactuca</taxon>
    </lineage>
</organism>
<evidence type="ECO:0000313" key="2">
    <source>
        <dbReference type="EMBL" id="KAJ0185792.1"/>
    </source>
</evidence>
<gene>
    <name evidence="2" type="ORF">LSAT_V11C900473970</name>
</gene>
<evidence type="ECO:0000313" key="3">
    <source>
        <dbReference type="Proteomes" id="UP000235145"/>
    </source>
</evidence>
<feature type="compositionally biased region" description="Polar residues" evidence="1">
    <location>
        <begin position="68"/>
        <end position="80"/>
    </location>
</feature>
<accession>A0A9R1WU53</accession>
<reference evidence="2 3" key="1">
    <citation type="journal article" date="2017" name="Nat. Commun.">
        <title>Genome assembly with in vitro proximity ligation data and whole-genome triplication in lettuce.</title>
        <authorList>
            <person name="Reyes-Chin-Wo S."/>
            <person name="Wang Z."/>
            <person name="Yang X."/>
            <person name="Kozik A."/>
            <person name="Arikit S."/>
            <person name="Song C."/>
            <person name="Xia L."/>
            <person name="Froenicke L."/>
            <person name="Lavelle D.O."/>
            <person name="Truco M.J."/>
            <person name="Xia R."/>
            <person name="Zhu S."/>
            <person name="Xu C."/>
            <person name="Xu H."/>
            <person name="Xu X."/>
            <person name="Cox K."/>
            <person name="Korf I."/>
            <person name="Meyers B.C."/>
            <person name="Michelmore R.W."/>
        </authorList>
    </citation>
    <scope>NUCLEOTIDE SEQUENCE [LARGE SCALE GENOMIC DNA]</scope>
    <source>
        <strain evidence="3">cv. Salinas</strain>
        <tissue evidence="2">Seedlings</tissue>
    </source>
</reference>
<dbReference type="Proteomes" id="UP000235145">
    <property type="component" value="Unassembled WGS sequence"/>
</dbReference>
<evidence type="ECO:0000256" key="1">
    <source>
        <dbReference type="SAM" id="MobiDB-lite"/>
    </source>
</evidence>
<sequence>MPRNGRRKRKQVLNLPTQSVQEIPTKRLNNRTSKHISTSTMIRSISKTSNLFVDPNEDGDVEPGITKNDGNTIGDSNKNRYGNHENESGRPQLRRFGAIFRDEGVRLSPMYE</sequence>
<feature type="region of interest" description="Disordered" evidence="1">
    <location>
        <begin position="48"/>
        <end position="95"/>
    </location>
</feature>
<comment type="caution">
    <text evidence="2">The sequence shown here is derived from an EMBL/GenBank/DDBJ whole genome shotgun (WGS) entry which is preliminary data.</text>
</comment>
<dbReference type="AlphaFoldDB" id="A0A9R1WU53"/>
<name>A0A9R1WU53_LACSA</name>